<keyword evidence="2" id="KW-1185">Reference proteome</keyword>
<comment type="caution">
    <text evidence="1">The sequence shown here is derived from an EMBL/GenBank/DDBJ whole genome shotgun (WGS) entry which is preliminary data.</text>
</comment>
<protein>
    <recommendedName>
        <fullName evidence="3">Reverse transcriptase domain-containing protein</fullName>
    </recommendedName>
</protein>
<dbReference type="OrthoDB" id="6507858at2759"/>
<evidence type="ECO:0000313" key="2">
    <source>
        <dbReference type="Proteomes" id="UP000886998"/>
    </source>
</evidence>
<gene>
    <name evidence="1" type="ORF">TNIN_19591</name>
</gene>
<name>A0A8X6YSM5_9ARAC</name>
<reference evidence="1" key="1">
    <citation type="submission" date="2020-08" db="EMBL/GenBank/DDBJ databases">
        <title>Multicomponent nature underlies the extraordinary mechanical properties of spider dragline silk.</title>
        <authorList>
            <person name="Kono N."/>
            <person name="Nakamura H."/>
            <person name="Mori M."/>
            <person name="Yoshida Y."/>
            <person name="Ohtoshi R."/>
            <person name="Malay A.D."/>
            <person name="Moran D.A.P."/>
            <person name="Tomita M."/>
            <person name="Numata K."/>
            <person name="Arakawa K."/>
        </authorList>
    </citation>
    <scope>NUCLEOTIDE SEQUENCE</scope>
</reference>
<dbReference type="AlphaFoldDB" id="A0A8X6YSM5"/>
<sequence length="98" mass="10881">MRQGLLQGADLSCLLFNIMMDDLEASIQKVPGVPCLFLADVVVMWATGSNIRLLEDALNSFLLNLATWATPTKWKSVLEDNFSTLHSVYQAAPFPPRI</sequence>
<evidence type="ECO:0008006" key="3">
    <source>
        <dbReference type="Google" id="ProtNLM"/>
    </source>
</evidence>
<accession>A0A8X6YSM5</accession>
<organism evidence="1 2">
    <name type="scientific">Trichonephila inaurata madagascariensis</name>
    <dbReference type="NCBI Taxonomy" id="2747483"/>
    <lineage>
        <taxon>Eukaryota</taxon>
        <taxon>Metazoa</taxon>
        <taxon>Ecdysozoa</taxon>
        <taxon>Arthropoda</taxon>
        <taxon>Chelicerata</taxon>
        <taxon>Arachnida</taxon>
        <taxon>Araneae</taxon>
        <taxon>Araneomorphae</taxon>
        <taxon>Entelegynae</taxon>
        <taxon>Araneoidea</taxon>
        <taxon>Nephilidae</taxon>
        <taxon>Trichonephila</taxon>
        <taxon>Trichonephila inaurata</taxon>
    </lineage>
</organism>
<proteinExistence type="predicted"/>
<dbReference type="Proteomes" id="UP000886998">
    <property type="component" value="Unassembled WGS sequence"/>
</dbReference>
<evidence type="ECO:0000313" key="1">
    <source>
        <dbReference type="EMBL" id="GFY76228.1"/>
    </source>
</evidence>
<dbReference type="EMBL" id="BMAV01021815">
    <property type="protein sequence ID" value="GFY76228.1"/>
    <property type="molecule type" value="Genomic_DNA"/>
</dbReference>